<evidence type="ECO:0000313" key="2">
    <source>
        <dbReference type="EMBL" id="MEQ2204984.1"/>
    </source>
</evidence>
<reference evidence="2 3" key="1">
    <citation type="submission" date="2021-06" db="EMBL/GenBank/DDBJ databases">
        <authorList>
            <person name="Palmer J.M."/>
        </authorList>
    </citation>
    <scope>NUCLEOTIDE SEQUENCE [LARGE SCALE GENOMIC DNA]</scope>
    <source>
        <strain evidence="2 3">XC_2019</strain>
        <tissue evidence="2">Muscle</tissue>
    </source>
</reference>
<keyword evidence="3" id="KW-1185">Reference proteome</keyword>
<dbReference type="Proteomes" id="UP001434883">
    <property type="component" value="Unassembled WGS sequence"/>
</dbReference>
<feature type="non-terminal residue" evidence="2">
    <location>
        <position position="1"/>
    </location>
</feature>
<feature type="region of interest" description="Disordered" evidence="1">
    <location>
        <begin position="27"/>
        <end position="46"/>
    </location>
</feature>
<gene>
    <name evidence="2" type="ORF">XENOCAPTIV_022418</name>
</gene>
<dbReference type="EMBL" id="JAHRIN010038610">
    <property type="protein sequence ID" value="MEQ2204984.1"/>
    <property type="molecule type" value="Genomic_DNA"/>
</dbReference>
<evidence type="ECO:0000313" key="3">
    <source>
        <dbReference type="Proteomes" id="UP001434883"/>
    </source>
</evidence>
<organism evidence="2 3">
    <name type="scientific">Xenoophorus captivus</name>
    <dbReference type="NCBI Taxonomy" id="1517983"/>
    <lineage>
        <taxon>Eukaryota</taxon>
        <taxon>Metazoa</taxon>
        <taxon>Chordata</taxon>
        <taxon>Craniata</taxon>
        <taxon>Vertebrata</taxon>
        <taxon>Euteleostomi</taxon>
        <taxon>Actinopterygii</taxon>
        <taxon>Neopterygii</taxon>
        <taxon>Teleostei</taxon>
        <taxon>Neoteleostei</taxon>
        <taxon>Acanthomorphata</taxon>
        <taxon>Ovalentaria</taxon>
        <taxon>Atherinomorphae</taxon>
        <taxon>Cyprinodontiformes</taxon>
        <taxon>Goodeidae</taxon>
        <taxon>Xenoophorus</taxon>
    </lineage>
</organism>
<proteinExistence type="predicted"/>
<name>A0ABV0RA03_9TELE</name>
<comment type="caution">
    <text evidence="2">The sequence shown here is derived from an EMBL/GenBank/DDBJ whole genome shotgun (WGS) entry which is preliminary data.</text>
</comment>
<sequence length="107" mass="11963">PHPDWSTNSRCLLWDVDGWEFIWTGVPGPKNLGSRSLGEDLTGSEGPTSTLKNFLLLNICRSSSVGDRTGYLAVKFWKSSRQTCPVWRLKVQKYRLVSSSCGSALRD</sequence>
<protein>
    <submittedName>
        <fullName evidence="2">Uncharacterized protein</fullName>
    </submittedName>
</protein>
<accession>A0ABV0RA03</accession>
<evidence type="ECO:0000256" key="1">
    <source>
        <dbReference type="SAM" id="MobiDB-lite"/>
    </source>
</evidence>